<evidence type="ECO:0000313" key="4">
    <source>
        <dbReference type="Proteomes" id="UP000054988"/>
    </source>
</evidence>
<feature type="signal peptide" evidence="1">
    <location>
        <begin position="1"/>
        <end position="19"/>
    </location>
</feature>
<dbReference type="SUPFAM" id="SSF55221">
    <property type="entry name" value="Yeast killer toxins"/>
    <property type="match status" value="1"/>
</dbReference>
<dbReference type="AlphaFoldDB" id="A0A0W0G7P6"/>
<dbReference type="EMBL" id="LATX01000895">
    <property type="protein sequence ID" value="KTB44561.1"/>
    <property type="molecule type" value="Genomic_DNA"/>
</dbReference>
<evidence type="ECO:0000256" key="1">
    <source>
        <dbReference type="SAM" id="SignalP"/>
    </source>
</evidence>
<dbReference type="GO" id="GO:0005576">
    <property type="term" value="C:extracellular region"/>
    <property type="evidence" value="ECO:0007669"/>
    <property type="project" value="InterPro"/>
</dbReference>
<accession>A0A0W0G7P6</accession>
<sequence>MKFSSAFVALALSAASVNALGINCRGSSQCSQAGATLGQLQNLINNGVDNNRQYGDGQQIACLSHLCAFFQNTGGSNSGATAKSLLQGLVNHGCGRCGSNPTDGNDVNNGELTVNFVNSPVCQGVC</sequence>
<reference evidence="3 4" key="1">
    <citation type="submission" date="2015-12" db="EMBL/GenBank/DDBJ databases">
        <title>Draft genome sequence of Moniliophthora roreri, the causal agent of frosty pod rot of cacao.</title>
        <authorList>
            <person name="Aime M.C."/>
            <person name="Diaz-Valderrama J.R."/>
            <person name="Kijpornyongpan T."/>
            <person name="Phillips-Mora W."/>
        </authorList>
    </citation>
    <scope>NUCLEOTIDE SEQUENCE [LARGE SCALE GENOMIC DNA]</scope>
    <source>
        <strain evidence="3 4">MCA 2952</strain>
    </source>
</reference>
<gene>
    <name evidence="3" type="ORF">WG66_2818</name>
</gene>
<comment type="caution">
    <text evidence="3">The sequence shown here is derived from an EMBL/GenBank/DDBJ whole genome shotgun (WGS) entry which is preliminary data.</text>
</comment>
<evidence type="ECO:0000259" key="2">
    <source>
        <dbReference type="Pfam" id="PF09044"/>
    </source>
</evidence>
<proteinExistence type="predicted"/>
<evidence type="ECO:0000313" key="3">
    <source>
        <dbReference type="EMBL" id="KTB44561.1"/>
    </source>
</evidence>
<dbReference type="Gene3D" id="3.30.430.10">
    <property type="entry name" value="Killer Toxin P4, subunit A"/>
    <property type="match status" value="1"/>
</dbReference>
<dbReference type="Proteomes" id="UP000054988">
    <property type="component" value="Unassembled WGS sequence"/>
</dbReference>
<keyword evidence="1" id="KW-0732">Signal</keyword>
<dbReference type="Pfam" id="PF09044">
    <property type="entry name" value="Kp4"/>
    <property type="match status" value="1"/>
</dbReference>
<dbReference type="InterPro" id="IPR015131">
    <property type="entry name" value="Killer_tox_Kp4"/>
</dbReference>
<dbReference type="InterPro" id="IPR011329">
    <property type="entry name" value="Killer_tox_Kp4/SMK"/>
</dbReference>
<dbReference type="eggNOG" id="ENOG502SVWA">
    <property type="taxonomic scope" value="Eukaryota"/>
</dbReference>
<name>A0A0W0G7P6_MONRR</name>
<feature type="domain" description="Killer toxin Kp4" evidence="2">
    <location>
        <begin position="9"/>
        <end position="117"/>
    </location>
</feature>
<organism evidence="3 4">
    <name type="scientific">Moniliophthora roreri</name>
    <name type="common">Frosty pod rot fungus</name>
    <name type="synonym">Monilia roreri</name>
    <dbReference type="NCBI Taxonomy" id="221103"/>
    <lineage>
        <taxon>Eukaryota</taxon>
        <taxon>Fungi</taxon>
        <taxon>Dikarya</taxon>
        <taxon>Basidiomycota</taxon>
        <taxon>Agaricomycotina</taxon>
        <taxon>Agaricomycetes</taxon>
        <taxon>Agaricomycetidae</taxon>
        <taxon>Agaricales</taxon>
        <taxon>Marasmiineae</taxon>
        <taxon>Marasmiaceae</taxon>
        <taxon>Moniliophthora</taxon>
    </lineage>
</organism>
<protein>
    <recommendedName>
        <fullName evidence="2">Killer toxin Kp4 domain-containing protein</fullName>
    </recommendedName>
</protein>
<feature type="chain" id="PRO_5006902419" description="Killer toxin Kp4 domain-containing protein" evidence="1">
    <location>
        <begin position="20"/>
        <end position="126"/>
    </location>
</feature>